<reference evidence="2 3" key="1">
    <citation type="submission" date="2014-02" db="EMBL/GenBank/DDBJ databases">
        <title>The small core and large imbalanced accessory genome model reveals a collaborative survival strategy of Sorangium cellulosum strains in nature.</title>
        <authorList>
            <person name="Han K."/>
            <person name="Peng R."/>
            <person name="Blom J."/>
            <person name="Li Y.-Z."/>
        </authorList>
    </citation>
    <scope>NUCLEOTIDE SEQUENCE [LARGE SCALE GENOMIC DNA]</scope>
    <source>
        <strain evidence="2 3">So0157-18</strain>
    </source>
</reference>
<dbReference type="EMBL" id="JELX01001301">
    <property type="protein sequence ID" value="KYF59499.1"/>
    <property type="molecule type" value="Genomic_DNA"/>
</dbReference>
<dbReference type="InterPro" id="IPR029058">
    <property type="entry name" value="AB_hydrolase_fold"/>
</dbReference>
<proteinExistence type="predicted"/>
<dbReference type="PANTHER" id="PTHR46438:SF2">
    <property type="entry name" value="ALPHA_BETA-HYDROLASES SUPERFAMILY PROTEIN"/>
    <property type="match status" value="1"/>
</dbReference>
<organism evidence="2 3">
    <name type="scientific">Sorangium cellulosum</name>
    <name type="common">Polyangium cellulosum</name>
    <dbReference type="NCBI Taxonomy" id="56"/>
    <lineage>
        <taxon>Bacteria</taxon>
        <taxon>Pseudomonadati</taxon>
        <taxon>Myxococcota</taxon>
        <taxon>Polyangia</taxon>
        <taxon>Polyangiales</taxon>
        <taxon>Polyangiaceae</taxon>
        <taxon>Sorangium</taxon>
    </lineage>
</organism>
<dbReference type="Pfam" id="PF12697">
    <property type="entry name" value="Abhydrolase_6"/>
    <property type="match status" value="1"/>
</dbReference>
<evidence type="ECO:0000313" key="3">
    <source>
        <dbReference type="Proteomes" id="UP000075604"/>
    </source>
</evidence>
<dbReference type="PANTHER" id="PTHR46438">
    <property type="entry name" value="ALPHA/BETA-HYDROLASES SUPERFAMILY PROTEIN"/>
    <property type="match status" value="1"/>
</dbReference>
<dbReference type="SUPFAM" id="SSF53474">
    <property type="entry name" value="alpha/beta-Hydrolases"/>
    <property type="match status" value="1"/>
</dbReference>
<evidence type="ECO:0000313" key="2">
    <source>
        <dbReference type="EMBL" id="KYF59499.1"/>
    </source>
</evidence>
<protein>
    <recommendedName>
        <fullName evidence="1">AB hydrolase-1 domain-containing protein</fullName>
    </recommendedName>
</protein>
<accession>A0A150PUX4</accession>
<dbReference type="Proteomes" id="UP000075604">
    <property type="component" value="Unassembled WGS sequence"/>
</dbReference>
<name>A0A150PUX4_SORCE</name>
<evidence type="ECO:0000259" key="1">
    <source>
        <dbReference type="Pfam" id="PF12697"/>
    </source>
</evidence>
<dbReference type="InterPro" id="IPR000073">
    <property type="entry name" value="AB_hydrolase_1"/>
</dbReference>
<dbReference type="AlphaFoldDB" id="A0A150PUX4"/>
<dbReference type="Gene3D" id="3.40.50.1820">
    <property type="entry name" value="alpha/beta hydrolase"/>
    <property type="match status" value="1"/>
</dbReference>
<gene>
    <name evidence="2" type="ORF">BE04_38010</name>
</gene>
<comment type="caution">
    <text evidence="2">The sequence shown here is derived from an EMBL/GenBank/DDBJ whole genome shotgun (WGS) entry which is preliminary data.</text>
</comment>
<sequence>MAARAMSLDGVVDRFRFVPSALRRLERAPLAAALDAEIRHVDTWSAGRLAYYVDTRATGRPVVLLHGVDAAASSKEVAPLFDALRGERPVYALDLPGFGLSERADRAYDRELYRAAVRRFLTDVVREPGGADVIALSLSSEFAAAVACEEMSLVHSLVLVSPTGLGREAPGASAVLRTIAHVPPVAGALYRMLASPPSIRWFLKKSFVGAPDPGLVDYAIRTSKEPGAHRAPLAFISGALFTEDAFERLYARLPVPTLIVHDQDPYSCFERLGDLQQRNARVEVARVAPTRGLPHFEQLDATLEVVRRFWAQDPW</sequence>
<feature type="domain" description="AB hydrolase-1" evidence="1">
    <location>
        <begin position="62"/>
        <end position="302"/>
    </location>
</feature>